<dbReference type="AlphaFoldDB" id="A0A3E4U7M6"/>
<evidence type="ECO:0000313" key="2">
    <source>
        <dbReference type="Proteomes" id="UP000261257"/>
    </source>
</evidence>
<protein>
    <submittedName>
        <fullName evidence="1">Uncharacterized protein</fullName>
    </submittedName>
</protein>
<sequence>MLFVMISYLFVTQIRKICKNAIPLTIPMVIKLMHGMIVYTVTDMKKVSYHIRRNHNAYLSHRKAKISKSSL</sequence>
<proteinExistence type="predicted"/>
<dbReference type="Proteomes" id="UP000261257">
    <property type="component" value="Unassembled WGS sequence"/>
</dbReference>
<name>A0A3E4U7M6_9FIRM</name>
<accession>A0A3E4U7M6</accession>
<reference evidence="1 2" key="1">
    <citation type="submission" date="2018-08" db="EMBL/GenBank/DDBJ databases">
        <title>A genome reference for cultivated species of the human gut microbiota.</title>
        <authorList>
            <person name="Zou Y."/>
            <person name="Xue W."/>
            <person name="Luo G."/>
        </authorList>
    </citation>
    <scope>NUCLEOTIDE SEQUENCE [LARGE SCALE GENOMIC DNA]</scope>
    <source>
        <strain evidence="1 2">TF05-11AC</strain>
    </source>
</reference>
<comment type="caution">
    <text evidence="1">The sequence shown here is derived from an EMBL/GenBank/DDBJ whole genome shotgun (WGS) entry which is preliminary data.</text>
</comment>
<dbReference type="EMBL" id="QSSQ01000013">
    <property type="protein sequence ID" value="RGM03543.1"/>
    <property type="molecule type" value="Genomic_DNA"/>
</dbReference>
<evidence type="ECO:0000313" key="1">
    <source>
        <dbReference type="EMBL" id="RGM03543.1"/>
    </source>
</evidence>
<gene>
    <name evidence="1" type="ORF">DXC39_14495</name>
</gene>
<organism evidence="1 2">
    <name type="scientific">Hungatella hathewayi</name>
    <dbReference type="NCBI Taxonomy" id="154046"/>
    <lineage>
        <taxon>Bacteria</taxon>
        <taxon>Bacillati</taxon>
        <taxon>Bacillota</taxon>
        <taxon>Clostridia</taxon>
        <taxon>Lachnospirales</taxon>
        <taxon>Lachnospiraceae</taxon>
        <taxon>Hungatella</taxon>
    </lineage>
</organism>